<keyword evidence="17" id="KW-0472">Membrane</keyword>
<feature type="transmembrane region" description="Helical" evidence="17">
    <location>
        <begin position="94"/>
        <end position="116"/>
    </location>
</feature>
<evidence type="ECO:0000313" key="21">
    <source>
        <dbReference type="Proteomes" id="UP000637513"/>
    </source>
</evidence>
<keyword evidence="7" id="KW-0328">Glycosyltransferase</keyword>
<keyword evidence="9" id="KW-0378">Hydrolase</keyword>
<protein>
    <recommendedName>
        <fullName evidence="4">Penicillin-binding protein 1A</fullName>
        <ecNumber evidence="14">2.4.99.28</ecNumber>
        <ecNumber evidence="3">3.4.16.4</ecNumber>
    </recommendedName>
</protein>
<evidence type="ECO:0000256" key="11">
    <source>
        <dbReference type="ARBA" id="ARBA00023251"/>
    </source>
</evidence>
<feature type="region of interest" description="Disordered" evidence="16">
    <location>
        <begin position="1"/>
        <end position="85"/>
    </location>
</feature>
<gene>
    <name evidence="20" type="ORF">H8700_02145</name>
</gene>
<keyword evidence="17" id="KW-0812">Transmembrane</keyword>
<dbReference type="Gene3D" id="3.40.710.10">
    <property type="entry name" value="DD-peptidase/beta-lactamase superfamily"/>
    <property type="match status" value="1"/>
</dbReference>
<feature type="compositionally biased region" description="Polar residues" evidence="16">
    <location>
        <begin position="48"/>
        <end position="59"/>
    </location>
</feature>
<keyword evidence="12" id="KW-0511">Multifunctional enzyme</keyword>
<dbReference type="Gene3D" id="1.10.3810.10">
    <property type="entry name" value="Biosynthetic peptidoglycan transglycosylase-like"/>
    <property type="match status" value="1"/>
</dbReference>
<comment type="catalytic activity">
    <reaction evidence="15">
        <text>[GlcNAc-(1-&gt;4)-Mur2Ac(oyl-L-Ala-gamma-D-Glu-L-Lys-D-Ala-D-Ala)](n)-di-trans,octa-cis-undecaprenyl diphosphate + beta-D-GlcNAc-(1-&gt;4)-Mur2Ac(oyl-L-Ala-gamma-D-Glu-L-Lys-D-Ala-D-Ala)-di-trans,octa-cis-undecaprenyl diphosphate = [GlcNAc-(1-&gt;4)-Mur2Ac(oyl-L-Ala-gamma-D-Glu-L-Lys-D-Ala-D-Ala)](n+1)-di-trans,octa-cis-undecaprenyl diphosphate + di-trans,octa-cis-undecaprenyl diphosphate + H(+)</text>
        <dbReference type="Rhea" id="RHEA:23708"/>
        <dbReference type="Rhea" id="RHEA-COMP:9602"/>
        <dbReference type="Rhea" id="RHEA-COMP:9603"/>
        <dbReference type="ChEBI" id="CHEBI:15378"/>
        <dbReference type="ChEBI" id="CHEBI:58405"/>
        <dbReference type="ChEBI" id="CHEBI:60033"/>
        <dbReference type="ChEBI" id="CHEBI:78435"/>
        <dbReference type="EC" id="2.4.99.28"/>
    </reaction>
</comment>
<evidence type="ECO:0000256" key="3">
    <source>
        <dbReference type="ARBA" id="ARBA00012448"/>
    </source>
</evidence>
<evidence type="ECO:0000256" key="1">
    <source>
        <dbReference type="ARBA" id="ARBA00002624"/>
    </source>
</evidence>
<evidence type="ECO:0000256" key="15">
    <source>
        <dbReference type="ARBA" id="ARBA00049902"/>
    </source>
</evidence>
<evidence type="ECO:0000256" key="8">
    <source>
        <dbReference type="ARBA" id="ARBA00022679"/>
    </source>
</evidence>
<dbReference type="PANTHER" id="PTHR32282:SF33">
    <property type="entry name" value="PEPTIDOGLYCAN GLYCOSYLTRANSFERASE"/>
    <property type="match status" value="1"/>
</dbReference>
<dbReference type="EC" id="3.4.16.4" evidence="3"/>
<evidence type="ECO:0000256" key="16">
    <source>
        <dbReference type="SAM" id="MobiDB-lite"/>
    </source>
</evidence>
<accession>A0ABR7MRT9</accession>
<comment type="caution">
    <text evidence="20">The sequence shown here is derived from an EMBL/GenBank/DDBJ whole genome shotgun (WGS) entry which is preliminary data.</text>
</comment>
<evidence type="ECO:0000256" key="12">
    <source>
        <dbReference type="ARBA" id="ARBA00023268"/>
    </source>
</evidence>
<dbReference type="InterPro" id="IPR050396">
    <property type="entry name" value="Glycosyltr_51/Transpeptidase"/>
</dbReference>
<keyword evidence="10" id="KW-0735">Signal-anchor</keyword>
<dbReference type="PANTHER" id="PTHR32282">
    <property type="entry name" value="BINDING PROTEIN TRANSPEPTIDASE, PUTATIVE-RELATED"/>
    <property type="match status" value="1"/>
</dbReference>
<evidence type="ECO:0000256" key="10">
    <source>
        <dbReference type="ARBA" id="ARBA00022968"/>
    </source>
</evidence>
<evidence type="ECO:0000256" key="17">
    <source>
        <dbReference type="SAM" id="Phobius"/>
    </source>
</evidence>
<comment type="function">
    <text evidence="1">Cell wall formation. Synthesis of cross-linked peptidoglycan from the lipid intermediates. The enzyme has a penicillin-insensitive transglycosylase N-terminal domain (formation of linear glycan strands) and a penicillin-sensitive transpeptidase C-terminal domain (cross-linking of the peptide subunits).</text>
</comment>
<dbReference type="RefSeq" id="WP_249302721.1">
    <property type="nucleotide sequence ID" value="NZ_JACRSW010000008.1"/>
</dbReference>
<keyword evidence="17" id="KW-1133">Transmembrane helix</keyword>
<organism evidence="20 21">
    <name type="scientific">Jutongia hominis</name>
    <dbReference type="NCBI Taxonomy" id="2763664"/>
    <lineage>
        <taxon>Bacteria</taxon>
        <taxon>Bacillati</taxon>
        <taxon>Bacillota</taxon>
        <taxon>Clostridia</taxon>
        <taxon>Lachnospirales</taxon>
        <taxon>Lachnospiraceae</taxon>
        <taxon>Jutongia</taxon>
    </lineage>
</organism>
<dbReference type="InterPro" id="IPR023346">
    <property type="entry name" value="Lysozyme-like_dom_sf"/>
</dbReference>
<feature type="domain" description="Penicillin-binding protein transpeptidase" evidence="18">
    <location>
        <begin position="457"/>
        <end position="704"/>
    </location>
</feature>
<dbReference type="InterPro" id="IPR001460">
    <property type="entry name" value="PCN-bd_Tpept"/>
</dbReference>
<dbReference type="InterPro" id="IPR001264">
    <property type="entry name" value="Glyco_trans_51"/>
</dbReference>
<feature type="region of interest" description="Disordered" evidence="16">
    <location>
        <begin position="743"/>
        <end position="832"/>
    </location>
</feature>
<feature type="compositionally biased region" description="Basic and acidic residues" evidence="16">
    <location>
        <begin position="19"/>
        <end position="29"/>
    </location>
</feature>
<evidence type="ECO:0000313" key="20">
    <source>
        <dbReference type="EMBL" id="MBC8556515.1"/>
    </source>
</evidence>
<dbReference type="InterPro" id="IPR036950">
    <property type="entry name" value="PBP_transglycosylase"/>
</dbReference>
<reference evidence="20 21" key="1">
    <citation type="submission" date="2020-08" db="EMBL/GenBank/DDBJ databases">
        <title>Genome public.</title>
        <authorList>
            <person name="Liu C."/>
            <person name="Sun Q."/>
        </authorList>
    </citation>
    <scope>NUCLEOTIDE SEQUENCE [LARGE SCALE GENOMIC DNA]</scope>
    <source>
        <strain evidence="20 21">BX3</strain>
    </source>
</reference>
<evidence type="ECO:0000256" key="14">
    <source>
        <dbReference type="ARBA" id="ARBA00044770"/>
    </source>
</evidence>
<keyword evidence="21" id="KW-1185">Reference proteome</keyword>
<keyword evidence="6" id="KW-0645">Protease</keyword>
<evidence type="ECO:0000256" key="2">
    <source>
        <dbReference type="ARBA" id="ARBA00004401"/>
    </source>
</evidence>
<proteinExistence type="predicted"/>
<dbReference type="EC" id="2.4.99.28" evidence="14"/>
<dbReference type="SUPFAM" id="SSF53955">
    <property type="entry name" value="Lysozyme-like"/>
    <property type="match status" value="1"/>
</dbReference>
<evidence type="ECO:0000259" key="18">
    <source>
        <dbReference type="Pfam" id="PF00905"/>
    </source>
</evidence>
<comment type="subcellular location">
    <subcellularLocation>
        <location evidence="2">Cell membrane</location>
        <topology evidence="2">Single-pass type II membrane protein</topology>
    </subcellularLocation>
</comment>
<feature type="compositionally biased region" description="Acidic residues" evidence="16">
    <location>
        <begin position="823"/>
        <end position="832"/>
    </location>
</feature>
<evidence type="ECO:0000256" key="6">
    <source>
        <dbReference type="ARBA" id="ARBA00022670"/>
    </source>
</evidence>
<dbReference type="InterPro" id="IPR012338">
    <property type="entry name" value="Beta-lactam/transpept-like"/>
</dbReference>
<evidence type="ECO:0000256" key="13">
    <source>
        <dbReference type="ARBA" id="ARBA00034000"/>
    </source>
</evidence>
<evidence type="ECO:0000256" key="5">
    <source>
        <dbReference type="ARBA" id="ARBA00022645"/>
    </source>
</evidence>
<dbReference type="Pfam" id="PF00912">
    <property type="entry name" value="Transgly"/>
    <property type="match status" value="1"/>
</dbReference>
<dbReference type="Proteomes" id="UP000637513">
    <property type="component" value="Unassembled WGS sequence"/>
</dbReference>
<dbReference type="EMBL" id="JACRSW010000008">
    <property type="protein sequence ID" value="MBC8556515.1"/>
    <property type="molecule type" value="Genomic_DNA"/>
</dbReference>
<evidence type="ECO:0000259" key="19">
    <source>
        <dbReference type="Pfam" id="PF00912"/>
    </source>
</evidence>
<dbReference type="SUPFAM" id="SSF56601">
    <property type="entry name" value="beta-lactamase/transpeptidase-like"/>
    <property type="match status" value="1"/>
</dbReference>
<keyword evidence="11" id="KW-0046">Antibiotic resistance</keyword>
<keyword evidence="5" id="KW-0121">Carboxypeptidase</keyword>
<feature type="domain" description="Glycosyl transferase family 51" evidence="19">
    <location>
        <begin position="154"/>
        <end position="333"/>
    </location>
</feature>
<comment type="catalytic activity">
    <reaction evidence="13">
        <text>Preferential cleavage: (Ac)2-L-Lys-D-Ala-|-D-Ala. Also transpeptidation of peptidyl-alanyl moieties that are N-acyl substituents of D-alanine.</text>
        <dbReference type="EC" id="3.4.16.4"/>
    </reaction>
</comment>
<evidence type="ECO:0000256" key="9">
    <source>
        <dbReference type="ARBA" id="ARBA00022801"/>
    </source>
</evidence>
<name>A0ABR7MRT9_9FIRM</name>
<sequence>MNNDNKDFDPMLSIPSMEELDRQWKEREAAQNYTKTTSRKNTTKRTASGHNNARNNAQRRTMAEAPRQSNKAKANKKQRRAKEKKPKKFKKFRLFLKIFLLIFLIACLGVLMVFYFKYGDDLLKWKKEAKTIVEQSTKKTFQASETSMIYASNKKMIAKLRGDKDASYINFEDIPQAAIDCMVVTEDKDFYEHSGVSLLSTGKAAFLLVKSKIQKQHISRGGSTITQQLAKNVFLSNEQTYERKVREMFLAVELEKKYTKDEIMEFYMNNICFGNAHFGIEAASKAYFSKSAKDLDLAEIAFLCAIPNRPTYYDPLDHFDNANKRKERILKQLLDDGKITAAEYSDAMYEEIILKPADAVKSQDYMTTYAITCATKALMKSQGFEFKTEFKTNQEKEEYGKEYKTVYEECHSSLYTGGYRIYTSLSMSKQSKLQKSVNTTLKGFKDKTKDGTYKLQGAATSIDNKTGFVVAIVGGRKQKNTTGYTLNRAFQSARQPGSCFKPLVVYTPQLERGYTPSTIVDDSRFKGGPRNSGGTYLGKIPLRTAVEKSKNVVAWRLFKELTPKVGLSYVLKMNFANIVANDYYLSASLGGLTNGVSTVEMASAYATIENNGVYRDATCVTKITDSSGNVVIDNKKNREKKQVYEETAARMMTDILEGVLIRGTASGHQLSNMACAGKTGTTNDKKDGWFCGYTPYYTTVVWVGYDSPKTLDDLYGSTYPLTIWQDYMEKIHENLEYEDFPSYKGESSINHKSTDSSANSYDTPSETLDPEAVDNTAEPDKTTKPAATKAPTKTQEPAQTTAPTQEPAQTQAPAEDIPNTDQNTEDIPEGAE</sequence>
<feature type="compositionally biased region" description="Low complexity" evidence="16">
    <location>
        <begin position="784"/>
        <end position="815"/>
    </location>
</feature>
<feature type="compositionally biased region" description="Basic residues" evidence="16">
    <location>
        <begin position="73"/>
        <end position="85"/>
    </location>
</feature>
<evidence type="ECO:0000256" key="7">
    <source>
        <dbReference type="ARBA" id="ARBA00022676"/>
    </source>
</evidence>
<evidence type="ECO:0000256" key="4">
    <source>
        <dbReference type="ARBA" id="ARBA00018638"/>
    </source>
</evidence>
<keyword evidence="8" id="KW-0808">Transferase</keyword>
<dbReference type="Pfam" id="PF00905">
    <property type="entry name" value="Transpeptidase"/>
    <property type="match status" value="1"/>
</dbReference>
<feature type="compositionally biased region" description="Polar residues" evidence="16">
    <location>
        <begin position="745"/>
        <end position="766"/>
    </location>
</feature>